<dbReference type="InterPro" id="IPR051269">
    <property type="entry name" value="Fe-S_cluster_ET"/>
</dbReference>
<keyword evidence="7" id="KW-0003">3Fe-4S</keyword>
<evidence type="ECO:0000256" key="7">
    <source>
        <dbReference type="ARBA" id="ARBA00023291"/>
    </source>
</evidence>
<organism evidence="9 10">
    <name type="scientific">Mycolicibacterium frederiksbergense</name>
    <dbReference type="NCBI Taxonomy" id="117567"/>
    <lineage>
        <taxon>Bacteria</taxon>
        <taxon>Bacillati</taxon>
        <taxon>Actinomycetota</taxon>
        <taxon>Actinomycetes</taxon>
        <taxon>Mycobacteriales</taxon>
        <taxon>Mycobacteriaceae</taxon>
        <taxon>Mycolicibacterium</taxon>
    </lineage>
</organism>
<protein>
    <recommendedName>
        <fullName evidence="8">Ferredoxin</fullName>
    </recommendedName>
</protein>
<evidence type="ECO:0000313" key="10">
    <source>
        <dbReference type="Proteomes" id="UP000501849"/>
    </source>
</evidence>
<keyword evidence="5 8" id="KW-0408">Iron</keyword>
<keyword evidence="3 8" id="KW-0479">Metal-binding</keyword>
<dbReference type="KEGG" id="mfre:EXE63_02905"/>
<keyword evidence="6 8" id="KW-0411">Iron-sulfur</keyword>
<keyword evidence="2 8" id="KW-0813">Transport</keyword>
<evidence type="ECO:0000256" key="5">
    <source>
        <dbReference type="ARBA" id="ARBA00023004"/>
    </source>
</evidence>
<evidence type="ECO:0000313" key="9">
    <source>
        <dbReference type="EMBL" id="QIV80007.1"/>
    </source>
</evidence>
<dbReference type="PANTHER" id="PTHR36923:SF3">
    <property type="entry name" value="FERREDOXIN"/>
    <property type="match status" value="1"/>
</dbReference>
<comment type="function">
    <text evidence="8">Ferredoxins are iron-sulfur proteins that transfer electrons in a wide variety of metabolic reactions.</text>
</comment>
<dbReference type="InterPro" id="IPR001080">
    <property type="entry name" value="3Fe4S_ferredoxin"/>
</dbReference>
<keyword evidence="10" id="KW-1185">Reference proteome</keyword>
<evidence type="ECO:0000256" key="4">
    <source>
        <dbReference type="ARBA" id="ARBA00022982"/>
    </source>
</evidence>
<keyword evidence="9" id="KW-0614">Plasmid</keyword>
<evidence type="ECO:0000256" key="6">
    <source>
        <dbReference type="ARBA" id="ARBA00023014"/>
    </source>
</evidence>
<evidence type="ECO:0000256" key="3">
    <source>
        <dbReference type="ARBA" id="ARBA00022723"/>
    </source>
</evidence>
<keyword evidence="4 8" id="KW-0249">Electron transport</keyword>
<geneLocation type="plasmid" evidence="9 10">
    <name>unnamed2</name>
</geneLocation>
<dbReference type="PRINTS" id="PR00352">
    <property type="entry name" value="3FE4SFRDOXIN"/>
</dbReference>
<dbReference type="GO" id="GO:0051538">
    <property type="term" value="F:3 iron, 4 sulfur cluster binding"/>
    <property type="evidence" value="ECO:0007669"/>
    <property type="project" value="UniProtKB-KW"/>
</dbReference>
<gene>
    <name evidence="9" type="ORF">EXE63_02905</name>
</gene>
<dbReference type="Gene3D" id="3.30.70.20">
    <property type="match status" value="1"/>
</dbReference>
<name>A0A6H0S1U8_9MYCO</name>
<dbReference type="GO" id="GO:0005506">
    <property type="term" value="F:iron ion binding"/>
    <property type="evidence" value="ECO:0007669"/>
    <property type="project" value="UniProtKB-UniRule"/>
</dbReference>
<dbReference type="PANTHER" id="PTHR36923">
    <property type="entry name" value="FERREDOXIN"/>
    <property type="match status" value="1"/>
</dbReference>
<sequence length="72" mass="8018">MTVIKVHADREQCQGYANCIVAAPDVFDIDDDGIVVVLRDQIEDSERDHVDESVRSCPVAALRLEQLTPAEH</sequence>
<dbReference type="EMBL" id="CP038798">
    <property type="protein sequence ID" value="QIV80007.1"/>
    <property type="molecule type" value="Genomic_DNA"/>
</dbReference>
<dbReference type="Proteomes" id="UP000501849">
    <property type="component" value="Plasmid unnamed2"/>
</dbReference>
<dbReference type="Pfam" id="PF13459">
    <property type="entry name" value="Fer4_15"/>
    <property type="match status" value="1"/>
</dbReference>
<dbReference type="AlphaFoldDB" id="A0A6H0S1U8"/>
<reference evidence="9 10" key="1">
    <citation type="submission" date="2019-04" db="EMBL/GenBank/DDBJ databases">
        <title>Draft, Whole-Genome Sequence of the Anthracene-degrading Mycobacterium frederiksbergense LB501T, Isolated from a Polycyclic Aromatic Hydrocarbon (PAH)-Contaminated Soil.</title>
        <authorList>
            <person name="Augelletti F."/>
        </authorList>
    </citation>
    <scope>NUCLEOTIDE SEQUENCE [LARGE SCALE GENOMIC DNA]</scope>
    <source>
        <strain evidence="9 10">LB 501T</strain>
        <plasmid evidence="9 10">unnamed2</plasmid>
    </source>
</reference>
<evidence type="ECO:0000256" key="1">
    <source>
        <dbReference type="ARBA" id="ARBA00001927"/>
    </source>
</evidence>
<evidence type="ECO:0000256" key="2">
    <source>
        <dbReference type="ARBA" id="ARBA00022448"/>
    </source>
</evidence>
<dbReference type="GO" id="GO:0009055">
    <property type="term" value="F:electron transfer activity"/>
    <property type="evidence" value="ECO:0007669"/>
    <property type="project" value="UniProtKB-UniRule"/>
</dbReference>
<comment type="cofactor">
    <cofactor evidence="1">
        <name>[3Fe-4S] cluster</name>
        <dbReference type="ChEBI" id="CHEBI:21137"/>
    </cofactor>
</comment>
<evidence type="ECO:0000256" key="8">
    <source>
        <dbReference type="RuleBase" id="RU368020"/>
    </source>
</evidence>
<dbReference type="SUPFAM" id="SSF54862">
    <property type="entry name" value="4Fe-4S ferredoxins"/>
    <property type="match status" value="1"/>
</dbReference>
<accession>A0A6H0S1U8</accession>
<proteinExistence type="predicted"/>